<dbReference type="GO" id="GO:0046872">
    <property type="term" value="F:metal ion binding"/>
    <property type="evidence" value="ECO:0007669"/>
    <property type="project" value="UniProtKB-KW"/>
</dbReference>
<dbReference type="AlphaFoldDB" id="A0ABD2S238"/>
<protein>
    <recommendedName>
        <fullName evidence="9">RNase III domain-containing protein</fullName>
    </recommendedName>
</protein>
<dbReference type="PANTHER" id="PTHR14950:SF54">
    <property type="entry name" value="RNASE II-LIKE 1"/>
    <property type="match status" value="1"/>
</dbReference>
<name>A0ABD2S238_9SOLN</name>
<keyword evidence="7" id="KW-0460">Magnesium</keyword>
<gene>
    <name evidence="10" type="ORF">AABB24_030011</name>
</gene>
<evidence type="ECO:0000256" key="5">
    <source>
        <dbReference type="ARBA" id="ARBA00022759"/>
    </source>
</evidence>
<dbReference type="SUPFAM" id="SSF69065">
    <property type="entry name" value="RNase III domain-like"/>
    <property type="match status" value="1"/>
</dbReference>
<keyword evidence="6" id="KW-0378">Hydrolase</keyword>
<organism evidence="10 11">
    <name type="scientific">Solanum stoloniferum</name>
    <dbReference type="NCBI Taxonomy" id="62892"/>
    <lineage>
        <taxon>Eukaryota</taxon>
        <taxon>Viridiplantae</taxon>
        <taxon>Streptophyta</taxon>
        <taxon>Embryophyta</taxon>
        <taxon>Tracheophyta</taxon>
        <taxon>Spermatophyta</taxon>
        <taxon>Magnoliopsida</taxon>
        <taxon>eudicotyledons</taxon>
        <taxon>Gunneridae</taxon>
        <taxon>Pentapetalae</taxon>
        <taxon>asterids</taxon>
        <taxon>lamiids</taxon>
        <taxon>Solanales</taxon>
        <taxon>Solanaceae</taxon>
        <taxon>Solanoideae</taxon>
        <taxon>Solaneae</taxon>
        <taxon>Solanum</taxon>
    </lineage>
</organism>
<accession>A0ABD2S238</accession>
<dbReference type="InterPro" id="IPR000999">
    <property type="entry name" value="RNase_III_dom"/>
</dbReference>
<dbReference type="FunFam" id="1.10.1520.10:FF:000004">
    <property type="entry name" value="Endoribonuclease dicer-like 1"/>
    <property type="match status" value="1"/>
</dbReference>
<keyword evidence="3" id="KW-0540">Nuclease</keyword>
<dbReference type="Pfam" id="PF00636">
    <property type="entry name" value="Ribonuclease_3"/>
    <property type="match status" value="1"/>
</dbReference>
<evidence type="ECO:0000256" key="1">
    <source>
        <dbReference type="ARBA" id="ARBA00001936"/>
    </source>
</evidence>
<feature type="non-terminal residue" evidence="10">
    <location>
        <position position="1"/>
    </location>
</feature>
<dbReference type="SMART" id="SM00535">
    <property type="entry name" value="RIBOc"/>
    <property type="match status" value="1"/>
</dbReference>
<dbReference type="PANTHER" id="PTHR14950">
    <property type="entry name" value="DICER-RELATED"/>
    <property type="match status" value="1"/>
</dbReference>
<comment type="cofactor">
    <cofactor evidence="2">
        <name>Mg(2+)</name>
        <dbReference type="ChEBI" id="CHEBI:18420"/>
    </cofactor>
</comment>
<comment type="caution">
    <text evidence="10">The sequence shown here is derived from an EMBL/GenBank/DDBJ whole genome shotgun (WGS) entry which is preliminary data.</text>
</comment>
<keyword evidence="8" id="KW-0694">RNA-binding</keyword>
<evidence type="ECO:0000256" key="3">
    <source>
        <dbReference type="ARBA" id="ARBA00022722"/>
    </source>
</evidence>
<keyword evidence="11" id="KW-1185">Reference proteome</keyword>
<dbReference type="Proteomes" id="UP001627284">
    <property type="component" value="Unassembled WGS sequence"/>
</dbReference>
<dbReference type="SUPFAM" id="SSF54768">
    <property type="entry name" value="dsRNA-binding domain-like"/>
    <property type="match status" value="1"/>
</dbReference>
<reference evidence="10 11" key="1">
    <citation type="submission" date="2024-05" db="EMBL/GenBank/DDBJ databases">
        <title>De novo assembly of an allotetraploid wild potato.</title>
        <authorList>
            <person name="Hosaka A.J."/>
        </authorList>
    </citation>
    <scope>NUCLEOTIDE SEQUENCE [LARGE SCALE GENOMIC DNA]</scope>
    <source>
        <tissue evidence="10">Young leaves</tissue>
    </source>
</reference>
<dbReference type="Gene3D" id="1.10.1520.10">
    <property type="entry name" value="Ribonuclease III domain"/>
    <property type="match status" value="1"/>
</dbReference>
<dbReference type="PROSITE" id="PS50142">
    <property type="entry name" value="RNASE_3_2"/>
    <property type="match status" value="1"/>
</dbReference>
<evidence type="ECO:0000256" key="6">
    <source>
        <dbReference type="ARBA" id="ARBA00022801"/>
    </source>
</evidence>
<keyword evidence="5" id="KW-0255">Endonuclease</keyword>
<dbReference type="GO" id="GO:0004519">
    <property type="term" value="F:endonuclease activity"/>
    <property type="evidence" value="ECO:0007669"/>
    <property type="project" value="UniProtKB-KW"/>
</dbReference>
<dbReference type="EMBL" id="JBJKTR010000017">
    <property type="protein sequence ID" value="KAL3337672.1"/>
    <property type="molecule type" value="Genomic_DNA"/>
</dbReference>
<dbReference type="GO" id="GO:0003723">
    <property type="term" value="F:RNA binding"/>
    <property type="evidence" value="ECO:0007669"/>
    <property type="project" value="UniProtKB-KW"/>
</dbReference>
<evidence type="ECO:0000256" key="2">
    <source>
        <dbReference type="ARBA" id="ARBA00001946"/>
    </source>
</evidence>
<evidence type="ECO:0000313" key="11">
    <source>
        <dbReference type="Proteomes" id="UP001627284"/>
    </source>
</evidence>
<sequence>SISTLPTLMSLLLPTNTSIQTFLPLIHVIELAIEKEEEKKSFESDTPLDGLWFNATSRSHRMFNANNLDYLFGSMEIEPRSSTLDQSENQDLSENKVTLEWKKFVEELQEAVGYKFKNVNLLYQAFTHSSFHLEDECGSYERLEYIGDSVLNLLIAKAHYFLHLDLAPGQLTRLRAANVDTEKLARVAVKYDFHKYLRHKKPLLKGQVEEFKDATLEYPLHSSGLIDPPKVLADVVESLIGAIYIDCNFSMDITWQVVENLLQPMITLENLETHPVTKFYEACQRNGWSVKLIDTWEKTGEIEVFAGKFAGKGKFSGKKLIALNRAAHNAYCEIVKYLETTCDNYNCNEAQD</sequence>
<comment type="cofactor">
    <cofactor evidence="1">
        <name>Mn(2+)</name>
        <dbReference type="ChEBI" id="CHEBI:29035"/>
    </cofactor>
</comment>
<evidence type="ECO:0000256" key="7">
    <source>
        <dbReference type="ARBA" id="ARBA00022842"/>
    </source>
</evidence>
<dbReference type="InterPro" id="IPR036389">
    <property type="entry name" value="RNase_III_sf"/>
</dbReference>
<evidence type="ECO:0000259" key="9">
    <source>
        <dbReference type="PROSITE" id="PS50142"/>
    </source>
</evidence>
<evidence type="ECO:0000256" key="8">
    <source>
        <dbReference type="ARBA" id="ARBA00022884"/>
    </source>
</evidence>
<dbReference type="GO" id="GO:0016787">
    <property type="term" value="F:hydrolase activity"/>
    <property type="evidence" value="ECO:0007669"/>
    <property type="project" value="UniProtKB-KW"/>
</dbReference>
<evidence type="ECO:0000313" key="10">
    <source>
        <dbReference type="EMBL" id="KAL3337672.1"/>
    </source>
</evidence>
<feature type="domain" description="RNase III" evidence="9">
    <location>
        <begin position="105"/>
        <end position="248"/>
    </location>
</feature>
<dbReference type="CDD" id="cd00593">
    <property type="entry name" value="RIBOc"/>
    <property type="match status" value="1"/>
</dbReference>
<proteinExistence type="predicted"/>
<evidence type="ECO:0000256" key="4">
    <source>
        <dbReference type="ARBA" id="ARBA00022723"/>
    </source>
</evidence>
<keyword evidence="4" id="KW-0479">Metal-binding</keyword>